<keyword evidence="5" id="KW-0560">Oxidoreductase</keyword>
<dbReference type="Gene3D" id="1.10.540.10">
    <property type="entry name" value="Acyl-CoA dehydrogenase/oxidase, N-terminal domain"/>
    <property type="match status" value="1"/>
</dbReference>
<gene>
    <name evidence="8" type="ORF">K1X15_01010</name>
</gene>
<dbReference type="InterPro" id="IPR046373">
    <property type="entry name" value="Acyl-CoA_Oxase/DH_mid-dom_sf"/>
</dbReference>
<dbReference type="InterPro" id="IPR050741">
    <property type="entry name" value="Acyl-CoA_dehydrogenase"/>
</dbReference>
<evidence type="ECO:0000256" key="4">
    <source>
        <dbReference type="ARBA" id="ARBA00022827"/>
    </source>
</evidence>
<dbReference type="InterPro" id="IPR009075">
    <property type="entry name" value="AcylCo_DH/oxidase_C"/>
</dbReference>
<dbReference type="RefSeq" id="WP_220305676.1">
    <property type="nucleotide sequence ID" value="NZ_CP080590.1"/>
</dbReference>
<keyword evidence="9" id="KW-1185">Reference proteome</keyword>
<protein>
    <submittedName>
        <fullName evidence="8">Acyl-CoA/acyl-ACP dehydrogenase</fullName>
    </submittedName>
</protein>
<dbReference type="Pfam" id="PF00441">
    <property type="entry name" value="Acyl-CoA_dh_1"/>
    <property type="match status" value="1"/>
</dbReference>
<keyword evidence="4" id="KW-0274">FAD</keyword>
<dbReference type="EMBL" id="CP080590">
    <property type="protein sequence ID" value="QYO77214.1"/>
    <property type="molecule type" value="Genomic_DNA"/>
</dbReference>
<evidence type="ECO:0000256" key="1">
    <source>
        <dbReference type="ARBA" id="ARBA00001974"/>
    </source>
</evidence>
<dbReference type="Pfam" id="PF02771">
    <property type="entry name" value="Acyl-CoA_dh_N"/>
    <property type="match status" value="1"/>
</dbReference>
<dbReference type="InterPro" id="IPR013786">
    <property type="entry name" value="AcylCoA_DH/ox_N"/>
</dbReference>
<name>A0ABX8WHN5_9HYPH</name>
<comment type="similarity">
    <text evidence="2">Belongs to the acyl-CoA dehydrogenase family.</text>
</comment>
<dbReference type="InterPro" id="IPR036250">
    <property type="entry name" value="AcylCo_DH-like_C"/>
</dbReference>
<dbReference type="InterPro" id="IPR009100">
    <property type="entry name" value="AcylCoA_DH/oxidase_NM_dom_sf"/>
</dbReference>
<accession>A0ABX8WHN5</accession>
<feature type="domain" description="Acyl-CoA dehydrogenase/oxidase N-terminal" evidence="7">
    <location>
        <begin position="99"/>
        <end position="180"/>
    </location>
</feature>
<sequence length="670" mass="71124">MASGETTSTTSRALEAAGDAEAARDIGALDSAASGADRKLAPTRRGLVERLIYGPAPGADELRAGGLMATDLARKGHEVVDAALKVLASGEAFTVDGKLSGALRQALAAEGAYGLTVPPEFGGRGESYLQLAAVEEALAANGLGPMAVEVSGHLTIGAGWLLAYGTDAQKSTFLPLVAEGVPMGFALTEVGTGVNAKKIEAYVETDASGDYRLFAEGSRNKLWITNARHGALVGIVARLGQGGRQLGLFLTRLPEADVEAAEAGWSFRCTPSGVAAFTANDNSRLHFSNYPIPKASRIEGDGVEVLFYSLRLGRCMLAAMSAGYQRMLAADAAHYARQRLGVGGLVIRHELPRLAIGRMLGGSLQARALAFLALSQDASGADLAGLRDLTKSAAAQTGLESMAACEHVLGGRSFAAASRVNAARANLHLFGVVEGEDEMIRMGMVRDVTLPFVERYLAPLLGELQAVNRDAAGGPVPPEQRILRLGLSTMLRHPKRTAKAMLGLIRSPALYRLAGWMIRNLGALVMPVASGAGRGLPDSLKAHADFAERELVRLRWTYLRLSLDFQLELASAQIVLQRFGQQVEWLVSILALCHHAAAEDETQWRVADLQCTLLRERVRAGRAGLRTRQLRALRRRIAATGEDMAEGCSSLLAGLAPEPYAHPFDTATGR</sequence>
<dbReference type="SUPFAM" id="SSF56645">
    <property type="entry name" value="Acyl-CoA dehydrogenase NM domain-like"/>
    <property type="match status" value="1"/>
</dbReference>
<evidence type="ECO:0000256" key="5">
    <source>
        <dbReference type="ARBA" id="ARBA00023002"/>
    </source>
</evidence>
<dbReference type="PANTHER" id="PTHR48083:SF2">
    <property type="entry name" value="MEDIUM-CHAIN SPECIFIC ACYL-COA DEHYDROGENASE, MITOCHONDRIAL"/>
    <property type="match status" value="1"/>
</dbReference>
<evidence type="ECO:0000313" key="8">
    <source>
        <dbReference type="EMBL" id="QYO77214.1"/>
    </source>
</evidence>
<dbReference type="PANTHER" id="PTHR48083">
    <property type="entry name" value="MEDIUM-CHAIN SPECIFIC ACYL-COA DEHYDROGENASE, MITOCHONDRIAL-RELATED"/>
    <property type="match status" value="1"/>
</dbReference>
<dbReference type="InterPro" id="IPR037069">
    <property type="entry name" value="AcylCoA_DH/ox_N_sf"/>
</dbReference>
<evidence type="ECO:0000259" key="6">
    <source>
        <dbReference type="Pfam" id="PF00441"/>
    </source>
</evidence>
<feature type="domain" description="Acyl-CoA dehydrogenase/oxidase C-terminal" evidence="6">
    <location>
        <begin position="300"/>
        <end position="446"/>
    </location>
</feature>
<dbReference type="Gene3D" id="2.40.110.10">
    <property type="entry name" value="Butyryl-CoA Dehydrogenase, subunit A, domain 2"/>
    <property type="match status" value="1"/>
</dbReference>
<proteinExistence type="inferred from homology"/>
<organism evidence="8 9">
    <name type="scientific">Devosia salina</name>
    <dbReference type="NCBI Taxonomy" id="2860336"/>
    <lineage>
        <taxon>Bacteria</taxon>
        <taxon>Pseudomonadati</taxon>
        <taxon>Pseudomonadota</taxon>
        <taxon>Alphaproteobacteria</taxon>
        <taxon>Hyphomicrobiales</taxon>
        <taxon>Devosiaceae</taxon>
        <taxon>Devosia</taxon>
    </lineage>
</organism>
<evidence type="ECO:0000256" key="3">
    <source>
        <dbReference type="ARBA" id="ARBA00022630"/>
    </source>
</evidence>
<dbReference type="Proteomes" id="UP000825799">
    <property type="component" value="Chromosome"/>
</dbReference>
<reference evidence="8 9" key="1">
    <citation type="submission" date="2021-08" db="EMBL/GenBank/DDBJ databases">
        <title>Devosia salina sp. nov., isolated from the South China Sea sediment.</title>
        <authorList>
            <person name="Zhou Z."/>
        </authorList>
    </citation>
    <scope>NUCLEOTIDE SEQUENCE [LARGE SCALE GENOMIC DNA]</scope>
    <source>
        <strain evidence="8 9">SCS-3</strain>
    </source>
</reference>
<evidence type="ECO:0000259" key="7">
    <source>
        <dbReference type="Pfam" id="PF02771"/>
    </source>
</evidence>
<evidence type="ECO:0000313" key="9">
    <source>
        <dbReference type="Proteomes" id="UP000825799"/>
    </source>
</evidence>
<evidence type="ECO:0000256" key="2">
    <source>
        <dbReference type="ARBA" id="ARBA00009347"/>
    </source>
</evidence>
<keyword evidence="3" id="KW-0285">Flavoprotein</keyword>
<dbReference type="SUPFAM" id="SSF47203">
    <property type="entry name" value="Acyl-CoA dehydrogenase C-terminal domain-like"/>
    <property type="match status" value="1"/>
</dbReference>
<dbReference type="Gene3D" id="1.20.140.10">
    <property type="entry name" value="Butyryl-CoA Dehydrogenase, subunit A, domain 3"/>
    <property type="match status" value="1"/>
</dbReference>
<comment type="cofactor">
    <cofactor evidence="1">
        <name>FAD</name>
        <dbReference type="ChEBI" id="CHEBI:57692"/>
    </cofactor>
</comment>